<sequence length="608" mass="66087">MDKKQRNFSTWYLLGALLLAWLFNDMIYKPFIIRETEVSYNVFLKDLQEGKVDTVVLSGDRIIFSLKAAENQPESAANTVLVNDPALIDRLIASGVTFSAQAQTKGLAASLLGWLLPLLPLLLIWYFLFKRMGGAGNTAMSLGQSKAREIEGEMIGVKFKDVGGVGEAEVELREIIEYLTAPQKFLHIGAKLPKGVLLAGPPGTGKTLLAKATAGEAGVPFFFLTGSSFVEMFVGVGAARVRDLFQQAQKKAPCIIFIDEIDAIGQARSGIGHIGANSEQENTLNQLLAEMDGFKANSGVVIMAATNRPEILDQALIRPGRFDRQIQVTLPAESGRLEILTIHTKTMPLHADVDLSRIAKVTSGFSGAELANIANEASLLAVRRNAATITMDDFDLAIERVIAGLQRKTPLAGEIRKKVAYHEVGHALTAYYLTGTDPVHKVSIIPTAKGALGYTLQMPEEDRYLIGENELKSRLAVMLGGRAAELIIFKEASTGASNDLERATEMARRMVTEFGMSAKLGPVRYAASAATYLQSSVTSRNDLSPTTISDIDEEIRLLLNDAQNKAHTLLTTHLAVLHEIAAVLQTEEVISGDRITRIAQTMEQPNDQ</sequence>
<evidence type="ECO:0000256" key="9">
    <source>
        <dbReference type="ARBA" id="ARBA00022833"/>
    </source>
</evidence>
<dbReference type="Gene3D" id="1.20.58.760">
    <property type="entry name" value="Peptidase M41"/>
    <property type="match status" value="1"/>
</dbReference>
<dbReference type="Pfam" id="PF01434">
    <property type="entry name" value="Peptidase_M41"/>
    <property type="match status" value="1"/>
</dbReference>
<dbReference type="GO" id="GO:0016887">
    <property type="term" value="F:ATP hydrolysis activity"/>
    <property type="evidence" value="ECO:0007669"/>
    <property type="project" value="UniProtKB-UniRule"/>
</dbReference>
<keyword evidence="18" id="KW-0131">Cell cycle</keyword>
<comment type="cofactor">
    <cofactor evidence="15">
        <name>Zn(2+)</name>
        <dbReference type="ChEBI" id="CHEBI:29105"/>
    </cofactor>
    <text evidence="15">Binds 1 zinc ion per subunit.</text>
</comment>
<evidence type="ECO:0000256" key="1">
    <source>
        <dbReference type="ARBA" id="ARBA00004370"/>
    </source>
</evidence>
<comment type="subcellular location">
    <subcellularLocation>
        <location evidence="15">Cell membrane</location>
        <topology evidence="15">Multi-pass membrane protein</topology>
        <orientation evidence="15">Cytoplasmic side</orientation>
    </subcellularLocation>
    <subcellularLocation>
        <location evidence="1">Membrane</location>
    </subcellularLocation>
</comment>
<dbReference type="AlphaFoldDB" id="A0A4R1Q3V0"/>
<keyword evidence="6 15" id="KW-0479">Metal-binding</keyword>
<keyword evidence="18" id="KW-0132">Cell division</keyword>
<keyword evidence="3 15" id="KW-1003">Cell membrane</keyword>
<evidence type="ECO:0000256" key="4">
    <source>
        <dbReference type="ARBA" id="ARBA00022670"/>
    </source>
</evidence>
<evidence type="ECO:0000256" key="14">
    <source>
        <dbReference type="ARBA" id="ARBA00061570"/>
    </source>
</evidence>
<dbReference type="GO" id="GO:0006508">
    <property type="term" value="P:proteolysis"/>
    <property type="evidence" value="ECO:0007669"/>
    <property type="project" value="UniProtKB-KW"/>
</dbReference>
<comment type="similarity">
    <text evidence="2 15">In the C-terminal section; belongs to the peptidase M41 family.</text>
</comment>
<evidence type="ECO:0000313" key="19">
    <source>
        <dbReference type="Proteomes" id="UP000295063"/>
    </source>
</evidence>
<dbReference type="InterPro" id="IPR041569">
    <property type="entry name" value="AAA_lid_3"/>
</dbReference>
<dbReference type="PANTHER" id="PTHR23076:SF97">
    <property type="entry name" value="ATP-DEPENDENT ZINC METALLOPROTEASE YME1L1"/>
    <property type="match status" value="1"/>
</dbReference>
<dbReference type="FunFam" id="1.20.58.760:FF:000001">
    <property type="entry name" value="ATP-dependent zinc metalloprotease FtsH"/>
    <property type="match status" value="1"/>
</dbReference>
<dbReference type="FunFam" id="1.10.8.60:FF:000001">
    <property type="entry name" value="ATP-dependent zinc metalloprotease FtsH"/>
    <property type="match status" value="1"/>
</dbReference>
<dbReference type="GO" id="GO:0005524">
    <property type="term" value="F:ATP binding"/>
    <property type="evidence" value="ECO:0007669"/>
    <property type="project" value="UniProtKB-UniRule"/>
</dbReference>
<dbReference type="SUPFAM" id="SSF52540">
    <property type="entry name" value="P-loop containing nucleoside triphosphate hydrolases"/>
    <property type="match status" value="1"/>
</dbReference>
<feature type="active site" evidence="15">
    <location>
        <position position="423"/>
    </location>
</feature>
<organism evidence="18 19">
    <name type="scientific">Anaerospora hongkongensis</name>
    <dbReference type="NCBI Taxonomy" id="244830"/>
    <lineage>
        <taxon>Bacteria</taxon>
        <taxon>Bacillati</taxon>
        <taxon>Bacillota</taxon>
        <taxon>Negativicutes</taxon>
        <taxon>Selenomonadales</taxon>
        <taxon>Sporomusaceae</taxon>
        <taxon>Anaerospora</taxon>
    </lineage>
</organism>
<feature type="binding site" evidence="15">
    <location>
        <position position="499"/>
    </location>
    <ligand>
        <name>Zn(2+)</name>
        <dbReference type="ChEBI" id="CHEBI:29105"/>
        <note>catalytic</note>
    </ligand>
</feature>
<comment type="function">
    <text evidence="15">Acts as a processive, ATP-dependent zinc metallopeptidase for both cytoplasmic and membrane proteins. Plays a role in the quality control of integral membrane proteins.</text>
</comment>
<keyword evidence="10 15" id="KW-0067">ATP-binding</keyword>
<keyword evidence="11 15" id="KW-1133">Transmembrane helix</keyword>
<dbReference type="GO" id="GO:0051301">
    <property type="term" value="P:cell division"/>
    <property type="evidence" value="ECO:0007669"/>
    <property type="project" value="UniProtKB-KW"/>
</dbReference>
<dbReference type="Gene3D" id="3.30.720.210">
    <property type="match status" value="1"/>
</dbReference>
<feature type="transmembrane region" description="Helical" evidence="15">
    <location>
        <begin position="12"/>
        <end position="33"/>
    </location>
</feature>
<dbReference type="InterPro" id="IPR003593">
    <property type="entry name" value="AAA+_ATPase"/>
</dbReference>
<comment type="subunit">
    <text evidence="15">Homohexamer.</text>
</comment>
<dbReference type="GO" id="GO:0008270">
    <property type="term" value="F:zinc ion binding"/>
    <property type="evidence" value="ECO:0007669"/>
    <property type="project" value="UniProtKB-UniRule"/>
</dbReference>
<dbReference type="Pfam" id="PF17862">
    <property type="entry name" value="AAA_lid_3"/>
    <property type="match status" value="1"/>
</dbReference>
<keyword evidence="7 15" id="KW-0547">Nucleotide-binding</keyword>
<dbReference type="InterPro" id="IPR000642">
    <property type="entry name" value="Peptidase_M41"/>
</dbReference>
<evidence type="ECO:0000256" key="7">
    <source>
        <dbReference type="ARBA" id="ARBA00022741"/>
    </source>
</evidence>
<proteinExistence type="inferred from homology"/>
<accession>A0A4R1Q3V0</accession>
<dbReference type="EC" id="3.4.24.-" evidence="15"/>
<dbReference type="InterPro" id="IPR011546">
    <property type="entry name" value="Pept_M41_FtsH_extracell"/>
</dbReference>
<dbReference type="InterPro" id="IPR003960">
    <property type="entry name" value="ATPase_AAA_CS"/>
</dbReference>
<dbReference type="GO" id="GO:0004222">
    <property type="term" value="F:metalloendopeptidase activity"/>
    <property type="evidence" value="ECO:0007669"/>
    <property type="project" value="InterPro"/>
</dbReference>
<keyword evidence="19" id="KW-1185">Reference proteome</keyword>
<name>A0A4R1Q3V0_9FIRM</name>
<dbReference type="PANTHER" id="PTHR23076">
    <property type="entry name" value="METALLOPROTEASE M41 FTSH"/>
    <property type="match status" value="1"/>
</dbReference>
<evidence type="ECO:0000256" key="10">
    <source>
        <dbReference type="ARBA" id="ARBA00022840"/>
    </source>
</evidence>
<keyword evidence="12 15" id="KW-0482">Metalloprotease</keyword>
<dbReference type="OrthoDB" id="9809379at2"/>
<dbReference type="InterPro" id="IPR037219">
    <property type="entry name" value="Peptidase_M41-like"/>
</dbReference>
<dbReference type="FunFam" id="3.40.50.300:FF:000001">
    <property type="entry name" value="ATP-dependent zinc metalloprotease FtsH"/>
    <property type="match status" value="1"/>
</dbReference>
<feature type="binding site" evidence="15">
    <location>
        <position position="422"/>
    </location>
    <ligand>
        <name>Zn(2+)</name>
        <dbReference type="ChEBI" id="CHEBI:29105"/>
        <note>catalytic</note>
    </ligand>
</feature>
<dbReference type="Proteomes" id="UP000295063">
    <property type="component" value="Unassembled WGS sequence"/>
</dbReference>
<evidence type="ECO:0000256" key="5">
    <source>
        <dbReference type="ARBA" id="ARBA00022692"/>
    </source>
</evidence>
<dbReference type="GO" id="GO:0030163">
    <property type="term" value="P:protein catabolic process"/>
    <property type="evidence" value="ECO:0007669"/>
    <property type="project" value="UniProtKB-UniRule"/>
</dbReference>
<dbReference type="CDD" id="cd19501">
    <property type="entry name" value="RecA-like_FtsH"/>
    <property type="match status" value="1"/>
</dbReference>
<gene>
    <name evidence="15" type="primary">ftsH</name>
    <name evidence="18" type="ORF">EV210_11232</name>
</gene>
<dbReference type="Pfam" id="PF06480">
    <property type="entry name" value="FtsH_ext"/>
    <property type="match status" value="1"/>
</dbReference>
<dbReference type="PROSITE" id="PS00674">
    <property type="entry name" value="AAA"/>
    <property type="match status" value="1"/>
</dbReference>
<feature type="binding site" evidence="15">
    <location>
        <position position="426"/>
    </location>
    <ligand>
        <name>Zn(2+)</name>
        <dbReference type="ChEBI" id="CHEBI:29105"/>
        <note>catalytic</note>
    </ligand>
</feature>
<comment type="caution">
    <text evidence="18">The sequence shown here is derived from an EMBL/GenBank/DDBJ whole genome shotgun (WGS) entry which is preliminary data.</text>
</comment>
<evidence type="ECO:0000256" key="2">
    <source>
        <dbReference type="ARBA" id="ARBA00010044"/>
    </source>
</evidence>
<evidence type="ECO:0000313" key="18">
    <source>
        <dbReference type="EMBL" id="TCL35374.1"/>
    </source>
</evidence>
<keyword evidence="5 15" id="KW-0812">Transmembrane</keyword>
<dbReference type="HAMAP" id="MF_01458">
    <property type="entry name" value="FtsH"/>
    <property type="match status" value="1"/>
</dbReference>
<dbReference type="NCBIfam" id="TIGR01241">
    <property type="entry name" value="FtsH_fam"/>
    <property type="match status" value="1"/>
</dbReference>
<dbReference type="Gene3D" id="3.40.50.300">
    <property type="entry name" value="P-loop containing nucleotide triphosphate hydrolases"/>
    <property type="match status" value="1"/>
</dbReference>
<feature type="binding site" evidence="15">
    <location>
        <begin position="200"/>
        <end position="207"/>
    </location>
    <ligand>
        <name>ATP</name>
        <dbReference type="ChEBI" id="CHEBI:30616"/>
    </ligand>
</feature>
<keyword evidence="9 15" id="KW-0862">Zinc</keyword>
<keyword evidence="8 15" id="KW-0378">Hydrolase</keyword>
<evidence type="ECO:0000256" key="15">
    <source>
        <dbReference type="HAMAP-Rule" id="MF_01458"/>
    </source>
</evidence>
<dbReference type="GO" id="GO:0005886">
    <property type="term" value="C:plasma membrane"/>
    <property type="evidence" value="ECO:0007669"/>
    <property type="project" value="UniProtKB-SubCell"/>
</dbReference>
<dbReference type="SUPFAM" id="SSF140990">
    <property type="entry name" value="FtsH protease domain-like"/>
    <property type="match status" value="1"/>
</dbReference>
<feature type="transmembrane region" description="Helical" evidence="15">
    <location>
        <begin position="107"/>
        <end position="128"/>
    </location>
</feature>
<keyword evidence="13 15" id="KW-0472">Membrane</keyword>
<protein>
    <recommendedName>
        <fullName evidence="15">ATP-dependent zinc metalloprotease FtsH</fullName>
        <ecNumber evidence="15">3.4.24.-</ecNumber>
    </recommendedName>
</protein>
<evidence type="ECO:0000256" key="11">
    <source>
        <dbReference type="ARBA" id="ARBA00022989"/>
    </source>
</evidence>
<evidence type="ECO:0000256" key="16">
    <source>
        <dbReference type="RuleBase" id="RU003651"/>
    </source>
</evidence>
<evidence type="ECO:0000256" key="3">
    <source>
        <dbReference type="ARBA" id="ARBA00022475"/>
    </source>
</evidence>
<dbReference type="SMART" id="SM00382">
    <property type="entry name" value="AAA"/>
    <property type="match status" value="1"/>
</dbReference>
<dbReference type="InterPro" id="IPR027417">
    <property type="entry name" value="P-loop_NTPase"/>
</dbReference>
<feature type="domain" description="AAA+ ATPase" evidence="17">
    <location>
        <begin position="192"/>
        <end position="332"/>
    </location>
</feature>
<keyword evidence="4 15" id="KW-0645">Protease</keyword>
<evidence type="ECO:0000259" key="17">
    <source>
        <dbReference type="SMART" id="SM00382"/>
    </source>
</evidence>
<dbReference type="RefSeq" id="WP_132082478.1">
    <property type="nucleotide sequence ID" value="NZ_DAMAKO010000009.1"/>
</dbReference>
<evidence type="ECO:0000256" key="13">
    <source>
        <dbReference type="ARBA" id="ARBA00023136"/>
    </source>
</evidence>
<reference evidence="18 19" key="1">
    <citation type="submission" date="2019-03" db="EMBL/GenBank/DDBJ databases">
        <title>Genomic Encyclopedia of Type Strains, Phase IV (KMG-IV): sequencing the most valuable type-strain genomes for metagenomic binning, comparative biology and taxonomic classification.</title>
        <authorList>
            <person name="Goeker M."/>
        </authorList>
    </citation>
    <scope>NUCLEOTIDE SEQUENCE [LARGE SCALE GENOMIC DNA]</scope>
    <source>
        <strain evidence="18 19">DSM 15969</strain>
    </source>
</reference>
<dbReference type="Pfam" id="PF00004">
    <property type="entry name" value="AAA"/>
    <property type="match status" value="1"/>
</dbReference>
<comment type="similarity">
    <text evidence="16">Belongs to the AAA ATPase family.</text>
</comment>
<comment type="similarity">
    <text evidence="14 15">In the central section; belongs to the AAA ATPase family.</text>
</comment>
<dbReference type="GO" id="GO:0004176">
    <property type="term" value="F:ATP-dependent peptidase activity"/>
    <property type="evidence" value="ECO:0007669"/>
    <property type="project" value="InterPro"/>
</dbReference>
<dbReference type="EMBL" id="SLUI01000012">
    <property type="protein sequence ID" value="TCL35374.1"/>
    <property type="molecule type" value="Genomic_DNA"/>
</dbReference>
<dbReference type="InterPro" id="IPR005936">
    <property type="entry name" value="FtsH"/>
</dbReference>
<dbReference type="InterPro" id="IPR003959">
    <property type="entry name" value="ATPase_AAA_core"/>
</dbReference>
<evidence type="ECO:0000256" key="6">
    <source>
        <dbReference type="ARBA" id="ARBA00022723"/>
    </source>
</evidence>
<dbReference type="Gene3D" id="1.10.8.60">
    <property type="match status" value="1"/>
</dbReference>
<evidence type="ECO:0000256" key="12">
    <source>
        <dbReference type="ARBA" id="ARBA00023049"/>
    </source>
</evidence>
<evidence type="ECO:0000256" key="8">
    <source>
        <dbReference type="ARBA" id="ARBA00022801"/>
    </source>
</evidence>